<sequence length="170" mass="19282">MKYNASLLNSKPRSSTSPTSTAMFMASPSGLLEPIFFHWWAQMIHLVGYSRCVPNQPFCRHNAQNTWNKNIVEFAERQRHLKEKSKFGCKCELCSLPLCKRELSDEQLMKIQGIDRFIGEVFLGGGDPVAALNLLRMIFGLFDKEGIWDGTITRAYKDAFNIATENDDAA</sequence>
<dbReference type="PANTHER" id="PTHR47332:SF2">
    <property type="entry name" value="SET-6"/>
    <property type="match status" value="1"/>
</dbReference>
<evidence type="ECO:0000313" key="1">
    <source>
        <dbReference type="EMBL" id="CEL11702.1"/>
    </source>
</evidence>
<dbReference type="EMBL" id="CDMC01000030">
    <property type="protein sequence ID" value="CEL11702.1"/>
    <property type="molecule type" value="Genomic_DNA"/>
</dbReference>
<dbReference type="OrthoDB" id="265717at2759"/>
<reference evidence="2" key="1">
    <citation type="journal article" date="2016" name="Genome Announc.">
        <title>Draft genome sequences of fungus Aspergillus calidoustus.</title>
        <authorList>
            <person name="Horn F."/>
            <person name="Linde J."/>
            <person name="Mattern D.J."/>
            <person name="Walther G."/>
            <person name="Guthke R."/>
            <person name="Scherlach K."/>
            <person name="Martin K."/>
            <person name="Brakhage A.A."/>
            <person name="Petzke L."/>
            <person name="Valiante V."/>
        </authorList>
    </citation>
    <scope>NUCLEOTIDE SEQUENCE [LARGE SCALE GENOMIC DNA]</scope>
    <source>
        <strain evidence="2">SF006504</strain>
    </source>
</reference>
<gene>
    <name evidence="1" type="ORF">ASPCAL14801</name>
</gene>
<protein>
    <submittedName>
        <fullName evidence="1">Uncharacterized protein</fullName>
    </submittedName>
</protein>
<dbReference type="Proteomes" id="UP000054771">
    <property type="component" value="Unassembled WGS sequence"/>
</dbReference>
<proteinExistence type="predicted"/>
<accession>A0A0U5GIP2</accession>
<dbReference type="AlphaFoldDB" id="A0A0U5GIP2"/>
<evidence type="ECO:0000313" key="2">
    <source>
        <dbReference type="Proteomes" id="UP000054771"/>
    </source>
</evidence>
<dbReference type="InterPro" id="IPR053185">
    <property type="entry name" value="SET_domain_protein"/>
</dbReference>
<name>A0A0U5GIP2_ASPCI</name>
<dbReference type="STRING" id="454130.A0A0U5GIP2"/>
<keyword evidence="2" id="KW-1185">Reference proteome</keyword>
<dbReference type="PANTHER" id="PTHR47332">
    <property type="entry name" value="SET DOMAIN-CONTAINING PROTEIN 5"/>
    <property type="match status" value="1"/>
</dbReference>
<organism evidence="1 2">
    <name type="scientific">Aspergillus calidoustus</name>
    <dbReference type="NCBI Taxonomy" id="454130"/>
    <lineage>
        <taxon>Eukaryota</taxon>
        <taxon>Fungi</taxon>
        <taxon>Dikarya</taxon>
        <taxon>Ascomycota</taxon>
        <taxon>Pezizomycotina</taxon>
        <taxon>Eurotiomycetes</taxon>
        <taxon>Eurotiomycetidae</taxon>
        <taxon>Eurotiales</taxon>
        <taxon>Aspergillaceae</taxon>
        <taxon>Aspergillus</taxon>
        <taxon>Aspergillus subgen. Nidulantes</taxon>
    </lineage>
</organism>